<gene>
    <name evidence="1" type="ORF">GNQ20_30020</name>
</gene>
<dbReference type="InterPro" id="IPR021733">
    <property type="entry name" value="DUF3304"/>
</dbReference>
<protein>
    <submittedName>
        <fullName evidence="1">DUF3304 domain-containing protein</fullName>
    </submittedName>
</protein>
<sequence>MNINVLLYVLLGGIATLWLTGCSAGSSKNIPTPIEGYNHTSAAINGFTVNGSGGPNIGPHQGGRKQSCCMSLPEKWRPGMTVVVEWEKDPTPHASKTWPQPPFSVAWRKAAAEDEKLNTRHRAVVDIPPYDDIGAIDVHFLPCDQVKVVVALFGYGHPQYPFNEPLKMKEPKTCPSR</sequence>
<dbReference type="Pfam" id="PF11745">
    <property type="entry name" value="DUF3304"/>
    <property type="match status" value="1"/>
</dbReference>
<organism evidence="1">
    <name type="scientific">Pseudomonas aeruginosa</name>
    <dbReference type="NCBI Taxonomy" id="287"/>
    <lineage>
        <taxon>Bacteria</taxon>
        <taxon>Pseudomonadati</taxon>
        <taxon>Pseudomonadota</taxon>
        <taxon>Gammaproteobacteria</taxon>
        <taxon>Pseudomonadales</taxon>
        <taxon>Pseudomonadaceae</taxon>
        <taxon>Pseudomonas</taxon>
    </lineage>
</organism>
<comment type="caution">
    <text evidence="1">The sequence shown here is derived from an EMBL/GenBank/DDBJ whole genome shotgun (WGS) entry which is preliminary data.</text>
</comment>
<accession>A0A6A9KDG8</accession>
<dbReference type="EMBL" id="WOAJ01000022">
    <property type="protein sequence ID" value="MUI62058.1"/>
    <property type="molecule type" value="Genomic_DNA"/>
</dbReference>
<proteinExistence type="predicted"/>
<dbReference type="RefSeq" id="WP_155682085.1">
    <property type="nucleotide sequence ID" value="NZ_WOAJ01000022.1"/>
</dbReference>
<name>A0A6A9KDG8_PSEAI</name>
<evidence type="ECO:0000313" key="1">
    <source>
        <dbReference type="EMBL" id="MUI62058.1"/>
    </source>
</evidence>
<reference evidence="1" key="1">
    <citation type="submission" date="2019-11" db="EMBL/GenBank/DDBJ databases">
        <title>Genomes of ocular Pseudomonas aeruginosa isolates.</title>
        <authorList>
            <person name="Khan M."/>
            <person name="Rice S.A."/>
            <person name="Willcox M.D.P."/>
            <person name="Stapleton F."/>
        </authorList>
    </citation>
    <scope>NUCLEOTIDE SEQUENCE</scope>
    <source>
        <strain evidence="1">PA206</strain>
    </source>
</reference>
<dbReference type="AlphaFoldDB" id="A0A6A9KDG8"/>